<feature type="domain" description="C2H2-type" evidence="6">
    <location>
        <begin position="915"/>
        <end position="943"/>
    </location>
</feature>
<protein>
    <submittedName>
        <fullName evidence="7">CLUMA_CG011472, isoform A</fullName>
    </submittedName>
</protein>
<dbReference type="AlphaFoldDB" id="A0A1J1ICY9"/>
<dbReference type="InterPro" id="IPR036236">
    <property type="entry name" value="Znf_C2H2_sf"/>
</dbReference>
<evidence type="ECO:0000256" key="4">
    <source>
        <dbReference type="ARBA" id="ARBA00022833"/>
    </source>
</evidence>
<feature type="domain" description="C2H2-type" evidence="6">
    <location>
        <begin position="3"/>
        <end position="30"/>
    </location>
</feature>
<feature type="domain" description="C2H2-type" evidence="6">
    <location>
        <begin position="63"/>
        <end position="91"/>
    </location>
</feature>
<accession>A0A1J1ICY9</accession>
<feature type="domain" description="C2H2-type" evidence="6">
    <location>
        <begin position="325"/>
        <end position="353"/>
    </location>
</feature>
<feature type="domain" description="C2H2-type" evidence="6">
    <location>
        <begin position="760"/>
        <end position="791"/>
    </location>
</feature>
<evidence type="ECO:0000256" key="2">
    <source>
        <dbReference type="ARBA" id="ARBA00022737"/>
    </source>
</evidence>
<evidence type="ECO:0000256" key="5">
    <source>
        <dbReference type="PROSITE-ProRule" id="PRU00042"/>
    </source>
</evidence>
<feature type="domain" description="C2H2-type" evidence="6">
    <location>
        <begin position="944"/>
        <end position="963"/>
    </location>
</feature>
<keyword evidence="4" id="KW-0862">Zinc</keyword>
<feature type="domain" description="C2H2-type" evidence="6">
    <location>
        <begin position="624"/>
        <end position="647"/>
    </location>
</feature>
<dbReference type="GO" id="GO:0008270">
    <property type="term" value="F:zinc ion binding"/>
    <property type="evidence" value="ECO:0007669"/>
    <property type="project" value="UniProtKB-KW"/>
</dbReference>
<evidence type="ECO:0000256" key="1">
    <source>
        <dbReference type="ARBA" id="ARBA00022723"/>
    </source>
</evidence>
<dbReference type="PANTHER" id="PTHR24379">
    <property type="entry name" value="KRAB AND ZINC FINGER DOMAIN-CONTAINING"/>
    <property type="match status" value="1"/>
</dbReference>
<dbReference type="EMBL" id="CVRI01000047">
    <property type="protein sequence ID" value="CRK98104.1"/>
    <property type="molecule type" value="Genomic_DNA"/>
</dbReference>
<evidence type="ECO:0000313" key="8">
    <source>
        <dbReference type="Proteomes" id="UP000183832"/>
    </source>
</evidence>
<dbReference type="PROSITE" id="PS50157">
    <property type="entry name" value="ZINC_FINGER_C2H2_2"/>
    <property type="match status" value="18"/>
</dbReference>
<feature type="domain" description="C2H2-type" evidence="6">
    <location>
        <begin position="885"/>
        <end position="915"/>
    </location>
</feature>
<organism evidence="7 8">
    <name type="scientific">Clunio marinus</name>
    <dbReference type="NCBI Taxonomy" id="568069"/>
    <lineage>
        <taxon>Eukaryota</taxon>
        <taxon>Metazoa</taxon>
        <taxon>Ecdysozoa</taxon>
        <taxon>Arthropoda</taxon>
        <taxon>Hexapoda</taxon>
        <taxon>Insecta</taxon>
        <taxon>Pterygota</taxon>
        <taxon>Neoptera</taxon>
        <taxon>Endopterygota</taxon>
        <taxon>Diptera</taxon>
        <taxon>Nematocera</taxon>
        <taxon>Chironomoidea</taxon>
        <taxon>Chironomidae</taxon>
        <taxon>Clunio</taxon>
    </lineage>
</organism>
<dbReference type="InterPro" id="IPR013087">
    <property type="entry name" value="Znf_C2H2_type"/>
</dbReference>
<feature type="domain" description="C2H2-type" evidence="6">
    <location>
        <begin position="31"/>
        <end position="55"/>
    </location>
</feature>
<keyword evidence="2" id="KW-0677">Repeat</keyword>
<feature type="domain" description="C2H2-type" evidence="6">
    <location>
        <begin position="292"/>
        <end position="315"/>
    </location>
</feature>
<feature type="domain" description="C2H2-type" evidence="6">
    <location>
        <begin position="550"/>
        <end position="577"/>
    </location>
</feature>
<evidence type="ECO:0000313" key="7">
    <source>
        <dbReference type="EMBL" id="CRK98104.1"/>
    </source>
</evidence>
<evidence type="ECO:0000259" key="6">
    <source>
        <dbReference type="PROSITE" id="PS50157"/>
    </source>
</evidence>
<dbReference type="Gene3D" id="3.30.160.60">
    <property type="entry name" value="Classic Zinc Finger"/>
    <property type="match status" value="12"/>
</dbReference>
<dbReference type="STRING" id="568069.A0A1J1ICY9"/>
<feature type="domain" description="C2H2-type" evidence="6">
    <location>
        <begin position="855"/>
        <end position="882"/>
    </location>
</feature>
<feature type="domain" description="C2H2-type" evidence="6">
    <location>
        <begin position="263"/>
        <end position="291"/>
    </location>
</feature>
<dbReference type="PANTHER" id="PTHR24379:SF121">
    <property type="entry name" value="C2H2-TYPE DOMAIN-CONTAINING PROTEIN"/>
    <property type="match status" value="1"/>
</dbReference>
<gene>
    <name evidence="7" type="ORF">CLUMA_CG011472</name>
</gene>
<keyword evidence="1" id="KW-0479">Metal-binding</keyword>
<dbReference type="PROSITE" id="PS00028">
    <property type="entry name" value="ZINC_FINGER_C2H2_1"/>
    <property type="match status" value="20"/>
</dbReference>
<dbReference type="SUPFAM" id="SSF57667">
    <property type="entry name" value="beta-beta-alpha zinc fingers"/>
    <property type="match status" value="9"/>
</dbReference>
<keyword evidence="8" id="KW-1185">Reference proteome</keyword>
<proteinExistence type="predicted"/>
<feature type="domain" description="C2H2-type" evidence="6">
    <location>
        <begin position="824"/>
        <end position="852"/>
    </location>
</feature>
<feature type="domain" description="C2H2-type" evidence="6">
    <location>
        <begin position="118"/>
        <end position="146"/>
    </location>
</feature>
<dbReference type="Pfam" id="PF00096">
    <property type="entry name" value="zf-C2H2"/>
    <property type="match status" value="3"/>
</dbReference>
<feature type="domain" description="C2H2-type" evidence="6">
    <location>
        <begin position="147"/>
        <end position="174"/>
    </location>
</feature>
<reference evidence="7 8" key="1">
    <citation type="submission" date="2015-04" db="EMBL/GenBank/DDBJ databases">
        <authorList>
            <person name="Syromyatnikov M.Y."/>
            <person name="Popov V.N."/>
        </authorList>
    </citation>
    <scope>NUCLEOTIDE SEQUENCE [LARGE SCALE GENOMIC DNA]</scope>
</reference>
<dbReference type="SMART" id="SM00355">
    <property type="entry name" value="ZnF_C2H2"/>
    <property type="match status" value="25"/>
</dbReference>
<sequence length="972" mass="114273">MIYHCDICGKEYKSKFNYNYHVAHHSDERPFECQFSGCLNAYKTKADLRQHQKCHEKSLGISFDCNICYESFNSSTSLNVHKRDNHPRLKTSWCDLCGKNFANLNVHHNLVHLKIKNFVCDFDGKCFGKLSDIARHIQAVHLKLTPYHCKECPKKFKESGALKKHMKHHVRLKTFVRTPKSHSDPQFWSEDEEIVVENSEINSDACNRESTLQFSRFHDENKTNSDSRYVCDKCNQRFKSVKNLRNHLLHFHQSISKRKTKLFKCGACKKILSSKHALERHKSGVHLGFYKFLCDLCPATFRERKNLNDHLVKYHNQIIDERKCFKCQSCERIFQSHLSFKNHNNQCHQKTQQKFNEHILDLNYEKVRGVQRTDKNIELKRGNSDHKHVFEIVLIKHDPINIVSNSKTGSFLSNRNIKKEPSKDLNQTNEISNTFSGRKLREVRKIPGFAKKLACESCRQLFGTFEELRKHKNDKHPQISDDENEILDTSANLECDNVDEDILRKMFNGETYNKLVFPPSFDCKFCQTKNLTSLQQLKVHCVQEHGIKKFKCFHCNHSFNTTSEIDFHLKKHHEKSLNKKNYITRNYAIPNENISCSLCSRIFARTESVKRHIQLVHNMKRQTLYCDQCSESFIDSRTLRNHIAKNHPHLDNDDKKRVVCRRKTTKAIACEACGDIVYGKTELLIHRWNKHINMRIVDRTNFHCLICEQVLSCRLSALRHHKQVHENGKKLLRKCGECNAEFKRFIDFKAHVDKIHNNSFICLICGIKFNSSIELFMHNKKHRTVPDEEKPYSCDLCDFRSQQKITMANHMVKIHGATPKECSATCEICGAFFKNFTSFNVHKREHHLATKHTSYQCVYCPKSYYNLRDFRDHEFSHTNPEEKPYICQLPGCGRGYFSFSSYRWHMNFSHGQKRHQCKICSVTFSSREKLLDHTDENHPEARRFNCSYCGKSFEKQSANVRHMEKCQPTIVE</sequence>
<feature type="domain" description="C2H2-type" evidence="6">
    <location>
        <begin position="594"/>
        <end position="622"/>
    </location>
</feature>
<name>A0A1J1ICY9_9DIPT</name>
<feature type="domain" description="C2H2-type" evidence="6">
    <location>
        <begin position="229"/>
        <end position="257"/>
    </location>
</feature>
<dbReference type="OrthoDB" id="5860767at2759"/>
<keyword evidence="3 5" id="KW-0863">Zinc-finger</keyword>
<evidence type="ECO:0000256" key="3">
    <source>
        <dbReference type="ARBA" id="ARBA00022771"/>
    </source>
</evidence>
<dbReference type="Proteomes" id="UP000183832">
    <property type="component" value="Unassembled WGS sequence"/>
</dbReference>
<dbReference type="Pfam" id="PF13912">
    <property type="entry name" value="zf-C2H2_6"/>
    <property type="match status" value="3"/>
</dbReference>